<dbReference type="InterPro" id="IPR000073">
    <property type="entry name" value="AB_hydrolase_1"/>
</dbReference>
<evidence type="ECO:0000313" key="3">
    <source>
        <dbReference type="Proteomes" id="UP001596337"/>
    </source>
</evidence>
<organism evidence="2 3">
    <name type="scientific">Haloechinothrix salitolerans</name>
    <dbReference type="NCBI Taxonomy" id="926830"/>
    <lineage>
        <taxon>Bacteria</taxon>
        <taxon>Bacillati</taxon>
        <taxon>Actinomycetota</taxon>
        <taxon>Actinomycetes</taxon>
        <taxon>Pseudonocardiales</taxon>
        <taxon>Pseudonocardiaceae</taxon>
        <taxon>Haloechinothrix</taxon>
    </lineage>
</organism>
<dbReference type="RefSeq" id="WP_345391758.1">
    <property type="nucleotide sequence ID" value="NZ_BAABLA010000007.1"/>
</dbReference>
<keyword evidence="3" id="KW-1185">Reference proteome</keyword>
<dbReference type="PRINTS" id="PR00111">
    <property type="entry name" value="ABHYDROLASE"/>
</dbReference>
<dbReference type="PANTHER" id="PTHR43194:SF5">
    <property type="entry name" value="PIMELOYL-[ACYL-CARRIER PROTEIN] METHYL ESTER ESTERASE"/>
    <property type="match status" value="1"/>
</dbReference>
<reference evidence="3" key="1">
    <citation type="journal article" date="2019" name="Int. J. Syst. Evol. Microbiol.">
        <title>The Global Catalogue of Microorganisms (GCM) 10K type strain sequencing project: providing services to taxonomists for standard genome sequencing and annotation.</title>
        <authorList>
            <consortium name="The Broad Institute Genomics Platform"/>
            <consortium name="The Broad Institute Genome Sequencing Center for Infectious Disease"/>
            <person name="Wu L."/>
            <person name="Ma J."/>
        </authorList>
    </citation>
    <scope>NUCLEOTIDE SEQUENCE [LARGE SCALE GENOMIC DNA]</scope>
    <source>
        <strain evidence="3">KCTC 32255</strain>
    </source>
</reference>
<dbReference type="Pfam" id="PF00561">
    <property type="entry name" value="Abhydrolase_1"/>
    <property type="match status" value="1"/>
</dbReference>
<dbReference type="EMBL" id="JBHSXX010000001">
    <property type="protein sequence ID" value="MFC6871705.1"/>
    <property type="molecule type" value="Genomic_DNA"/>
</dbReference>
<protein>
    <submittedName>
        <fullName evidence="2">Alpha/beta fold hydrolase</fullName>
    </submittedName>
</protein>
<feature type="domain" description="AB hydrolase-1" evidence="1">
    <location>
        <begin position="23"/>
        <end position="257"/>
    </location>
</feature>
<name>A0ABW2C8J0_9PSEU</name>
<dbReference type="InterPro" id="IPR029058">
    <property type="entry name" value="AB_hydrolase_fold"/>
</dbReference>
<dbReference type="Proteomes" id="UP001596337">
    <property type="component" value="Unassembled WGS sequence"/>
</dbReference>
<sequence length="271" mass="30208">MGLTETFEWRGRRVRWGRIGSGPAVVFCHGTPWSSRLWLPYAEALADGFTCYLWDMPGYGESAMDPEHRVSLDVQGELFADLLRHWGLAAPHVVAHDYGGAVSLRAHLLHDAAYASLALVDVVAVAPWGSEFFRLVRDNAEVFAALPSAVHEGAVRAYVDGASHVGLTQDQSDMLVTPWLGDVVQAAFYRQIAQADQAYTDEIEPRYPELDLPVTVMWGREDTWIPLDRGRALADAIPGARFEVIEDAGHLIQLDQPVRLATRLHRWLAER</sequence>
<dbReference type="InterPro" id="IPR050228">
    <property type="entry name" value="Carboxylesterase_BioH"/>
</dbReference>
<proteinExistence type="predicted"/>
<comment type="caution">
    <text evidence="2">The sequence shown here is derived from an EMBL/GenBank/DDBJ whole genome shotgun (WGS) entry which is preliminary data.</text>
</comment>
<dbReference type="PANTHER" id="PTHR43194">
    <property type="entry name" value="HYDROLASE ALPHA/BETA FOLD FAMILY"/>
    <property type="match status" value="1"/>
</dbReference>
<dbReference type="GO" id="GO:0016787">
    <property type="term" value="F:hydrolase activity"/>
    <property type="evidence" value="ECO:0007669"/>
    <property type="project" value="UniProtKB-KW"/>
</dbReference>
<dbReference type="Gene3D" id="3.40.50.1820">
    <property type="entry name" value="alpha/beta hydrolase"/>
    <property type="match status" value="1"/>
</dbReference>
<evidence type="ECO:0000313" key="2">
    <source>
        <dbReference type="EMBL" id="MFC6871705.1"/>
    </source>
</evidence>
<accession>A0ABW2C8J0</accession>
<dbReference type="SUPFAM" id="SSF53474">
    <property type="entry name" value="alpha/beta-Hydrolases"/>
    <property type="match status" value="1"/>
</dbReference>
<evidence type="ECO:0000259" key="1">
    <source>
        <dbReference type="Pfam" id="PF00561"/>
    </source>
</evidence>
<gene>
    <name evidence="2" type="ORF">ACFQGD_31750</name>
</gene>
<keyword evidence="2" id="KW-0378">Hydrolase</keyword>